<keyword evidence="3" id="KW-0560">Oxidoreductase</keyword>
<dbReference type="PROSITE" id="PS00962">
    <property type="entry name" value="RIBOSOMAL_S2_1"/>
    <property type="match status" value="1"/>
</dbReference>
<accession>A0A081D053</accession>
<keyword evidence="2 6" id="KW-0288">FMN</keyword>
<dbReference type="InterPro" id="IPR016215">
    <property type="entry name" value="NTA_MOA"/>
</dbReference>
<dbReference type="SUPFAM" id="SSF51679">
    <property type="entry name" value="Bacterial luciferase-like"/>
    <property type="match status" value="1"/>
</dbReference>
<dbReference type="eggNOG" id="COG2141">
    <property type="taxonomic scope" value="Bacteria"/>
</dbReference>
<evidence type="ECO:0000256" key="4">
    <source>
        <dbReference type="ARBA" id="ARBA00023033"/>
    </source>
</evidence>
<dbReference type="GO" id="GO:0006412">
    <property type="term" value="P:translation"/>
    <property type="evidence" value="ECO:0007669"/>
    <property type="project" value="InterPro"/>
</dbReference>
<dbReference type="PANTHER" id="PTHR30011:SF16">
    <property type="entry name" value="C2H2 FINGER DOMAIN TRANSCRIPTION FACTOR (EUROFUNG)-RELATED"/>
    <property type="match status" value="1"/>
</dbReference>
<protein>
    <submittedName>
        <fullName evidence="8">Putative FMNH2-dependent monooxygenase</fullName>
    </submittedName>
</protein>
<dbReference type="EMBL" id="BBJU01000024">
    <property type="protein sequence ID" value="GAK72299.1"/>
    <property type="molecule type" value="Genomic_DNA"/>
</dbReference>
<dbReference type="InterPro" id="IPR011251">
    <property type="entry name" value="Luciferase-like_dom"/>
</dbReference>
<dbReference type="GO" id="GO:0005840">
    <property type="term" value="C:ribosome"/>
    <property type="evidence" value="ECO:0007669"/>
    <property type="project" value="InterPro"/>
</dbReference>
<dbReference type="GO" id="GO:0003735">
    <property type="term" value="F:structural constituent of ribosome"/>
    <property type="evidence" value="ECO:0007669"/>
    <property type="project" value="InterPro"/>
</dbReference>
<name>A0A081D053_9HYPH</name>
<dbReference type="PIRSF" id="PIRSF000337">
    <property type="entry name" value="NTA_MOA"/>
    <property type="match status" value="1"/>
</dbReference>
<gene>
    <name evidence="8" type="ORF">RRU01S_24_01760</name>
</gene>
<dbReference type="GO" id="GO:0004497">
    <property type="term" value="F:monooxygenase activity"/>
    <property type="evidence" value="ECO:0007669"/>
    <property type="project" value="UniProtKB-KW"/>
</dbReference>
<dbReference type="InterPro" id="IPR018130">
    <property type="entry name" value="Ribosomal_uS2_CS"/>
</dbReference>
<feature type="binding site" evidence="6">
    <location>
        <position position="51"/>
    </location>
    <ligand>
        <name>FMN</name>
        <dbReference type="ChEBI" id="CHEBI:58210"/>
    </ligand>
</feature>
<dbReference type="AlphaFoldDB" id="A0A081D053"/>
<dbReference type="GO" id="GO:0016705">
    <property type="term" value="F:oxidoreductase activity, acting on paired donors, with incorporation or reduction of molecular oxygen"/>
    <property type="evidence" value="ECO:0007669"/>
    <property type="project" value="InterPro"/>
</dbReference>
<feature type="domain" description="Luciferase-like" evidence="7">
    <location>
        <begin position="24"/>
        <end position="380"/>
    </location>
</feature>
<reference evidence="8 9" key="1">
    <citation type="submission" date="2014-08" db="EMBL/GenBank/DDBJ databases">
        <title>Whole genome shotgun sequence of Rhizobium rubi NBRC 13261.</title>
        <authorList>
            <person name="Katano-Makiyama Y."/>
            <person name="Hosoyama A."/>
            <person name="Hashimoto M."/>
            <person name="Hosoyama Y."/>
            <person name="Noguchi M."/>
            <person name="Tsuchikane K."/>
            <person name="Uohara A."/>
            <person name="Ohji S."/>
            <person name="Ichikawa N."/>
            <person name="Kimura A."/>
            <person name="Yamazoe A."/>
            <person name="Fujita N."/>
        </authorList>
    </citation>
    <scope>NUCLEOTIDE SEQUENCE [LARGE SCALE GENOMIC DNA]</scope>
    <source>
        <strain evidence="8 9">NBRC 13261</strain>
    </source>
</reference>
<evidence type="ECO:0000256" key="3">
    <source>
        <dbReference type="ARBA" id="ARBA00023002"/>
    </source>
</evidence>
<feature type="binding site" evidence="6">
    <location>
        <position position="221"/>
    </location>
    <ligand>
        <name>FMN</name>
        <dbReference type="ChEBI" id="CHEBI:58210"/>
    </ligand>
</feature>
<evidence type="ECO:0000256" key="5">
    <source>
        <dbReference type="ARBA" id="ARBA00033748"/>
    </source>
</evidence>
<comment type="similarity">
    <text evidence="5">Belongs to the NtaA/SnaA/DszA monooxygenase family.</text>
</comment>
<sequence length="450" mass="50216">MHLALYLEAGTHLGGWRLPESATSGGVDWALYKTVARRAEAAKLDMLFVADKLSIDDNYGQHFADTVKYRLVTRPEPLTTLAALGAVTDHIGIGGTISSSYASPYAAARMLANIDHISGGRAAWNLVTSVSDGEARNFGREQHFGHEERYLRAIEFADVMGKLWDSWEADALVLDKKSGVFADPTKFHYIDHEGDFFKIRGPINVPRPPQGRPVLIQAGVSDRFQGIAAQNAEVIFVVHAELERARSFYKNFKEKVVEGGRSENAVKVLPGIVPVVGRTRKEALDKERELKELILPEAGLSFMSASMNFDLAQFPQNAPFPDITDKITGSVGRFQYVIKRAIEQKMTVAEVGKWYAESLSFFAPVGTPEEVASQLAHWYSQRACDGFVILPPYIRRDEDLFLEGVVPVLQERGLFRREYPGTTLRETLGLERPANQFETRETTEKRRAAL</sequence>
<dbReference type="PANTHER" id="PTHR30011">
    <property type="entry name" value="ALKANESULFONATE MONOOXYGENASE-RELATED"/>
    <property type="match status" value="1"/>
</dbReference>
<dbReference type="OrthoDB" id="9779442at2"/>
<dbReference type="Gene3D" id="3.20.20.30">
    <property type="entry name" value="Luciferase-like domain"/>
    <property type="match status" value="1"/>
</dbReference>
<dbReference type="InterPro" id="IPR051260">
    <property type="entry name" value="Diverse_substr_monoxygenases"/>
</dbReference>
<evidence type="ECO:0000256" key="6">
    <source>
        <dbReference type="PIRSR" id="PIRSR000337-1"/>
    </source>
</evidence>
<dbReference type="CDD" id="cd01095">
    <property type="entry name" value="Nitrilotriacetate_monoxgenase"/>
    <property type="match status" value="1"/>
</dbReference>
<evidence type="ECO:0000259" key="7">
    <source>
        <dbReference type="Pfam" id="PF00296"/>
    </source>
</evidence>
<organism evidence="8 9">
    <name type="scientific">Agrobacterium rubi TR3 = NBRC 13261</name>
    <dbReference type="NCBI Taxonomy" id="1368415"/>
    <lineage>
        <taxon>Bacteria</taxon>
        <taxon>Pseudomonadati</taxon>
        <taxon>Pseudomonadota</taxon>
        <taxon>Alphaproteobacteria</taxon>
        <taxon>Hyphomicrobiales</taxon>
        <taxon>Rhizobiaceae</taxon>
        <taxon>Rhizobium/Agrobacterium group</taxon>
        <taxon>Agrobacterium</taxon>
    </lineage>
</organism>
<dbReference type="Proteomes" id="UP000028701">
    <property type="component" value="Unassembled WGS sequence"/>
</dbReference>
<dbReference type="InterPro" id="IPR036661">
    <property type="entry name" value="Luciferase-like_sf"/>
</dbReference>
<keyword evidence="4 8" id="KW-0503">Monooxygenase</keyword>
<evidence type="ECO:0000256" key="1">
    <source>
        <dbReference type="ARBA" id="ARBA00022630"/>
    </source>
</evidence>
<proteinExistence type="inferred from homology"/>
<feature type="binding site" evidence="6">
    <location>
        <position position="150"/>
    </location>
    <ligand>
        <name>FMN</name>
        <dbReference type="ChEBI" id="CHEBI:58210"/>
    </ligand>
</feature>
<dbReference type="RefSeq" id="WP_045231751.1">
    <property type="nucleotide sequence ID" value="NZ_BBJU01000024.1"/>
</dbReference>
<evidence type="ECO:0000313" key="9">
    <source>
        <dbReference type="Proteomes" id="UP000028701"/>
    </source>
</evidence>
<dbReference type="Pfam" id="PF00296">
    <property type="entry name" value="Bac_luciferase"/>
    <property type="match status" value="1"/>
</dbReference>
<feature type="binding site" evidence="6">
    <location>
        <position position="96"/>
    </location>
    <ligand>
        <name>FMN</name>
        <dbReference type="ChEBI" id="CHEBI:58210"/>
    </ligand>
</feature>
<feature type="binding site" evidence="6">
    <location>
        <position position="146"/>
    </location>
    <ligand>
        <name>FMN</name>
        <dbReference type="ChEBI" id="CHEBI:58210"/>
    </ligand>
</feature>
<evidence type="ECO:0000256" key="2">
    <source>
        <dbReference type="ARBA" id="ARBA00022643"/>
    </source>
</evidence>
<dbReference type="NCBIfam" id="TIGR03860">
    <property type="entry name" value="FMN_nitrolo"/>
    <property type="match status" value="1"/>
</dbReference>
<comment type="caution">
    <text evidence="8">The sequence shown here is derived from an EMBL/GenBank/DDBJ whole genome shotgun (WGS) entry which is preliminary data.</text>
</comment>
<evidence type="ECO:0000313" key="8">
    <source>
        <dbReference type="EMBL" id="GAK72299.1"/>
    </source>
</evidence>
<keyword evidence="1 6" id="KW-0285">Flavoprotein</keyword>